<dbReference type="KEGG" id="gji:H1R19_05875"/>
<dbReference type="NCBIfam" id="TIGR03083">
    <property type="entry name" value="maleylpyruvate isomerase family mycothiol-dependent enzyme"/>
    <property type="match status" value="1"/>
</dbReference>
<dbReference type="InterPro" id="IPR034660">
    <property type="entry name" value="DinB/YfiT-like"/>
</dbReference>
<dbReference type="InterPro" id="IPR017517">
    <property type="entry name" value="Maleyloyr_isom"/>
</dbReference>
<organism evidence="3 4">
    <name type="scientific">Gordonia jinghuaiqii</name>
    <dbReference type="NCBI Taxonomy" id="2758710"/>
    <lineage>
        <taxon>Bacteria</taxon>
        <taxon>Bacillati</taxon>
        <taxon>Actinomycetota</taxon>
        <taxon>Actinomycetes</taxon>
        <taxon>Mycobacteriales</taxon>
        <taxon>Gordoniaceae</taxon>
        <taxon>Gordonia</taxon>
    </lineage>
</organism>
<evidence type="ECO:0000313" key="4">
    <source>
        <dbReference type="Proteomes" id="UP000515663"/>
    </source>
</evidence>
<name>A0A7D7QZ44_9ACTN</name>
<proteinExistence type="predicted"/>
<reference evidence="4" key="1">
    <citation type="submission" date="2020-07" db="EMBL/GenBank/DDBJ databases">
        <title>novel species isolated from the respiratory tract of Marmot.</title>
        <authorList>
            <person name="Zhang G."/>
        </authorList>
    </citation>
    <scope>NUCLEOTIDE SEQUENCE [LARGE SCALE GENOMIC DNA]</scope>
    <source>
        <strain evidence="4">686</strain>
    </source>
</reference>
<dbReference type="Pfam" id="PF11716">
    <property type="entry name" value="MDMPI_N"/>
    <property type="match status" value="1"/>
</dbReference>
<accession>A0A7D7QZ44</accession>
<evidence type="ECO:0000313" key="3">
    <source>
        <dbReference type="EMBL" id="QMT02669.1"/>
    </source>
</evidence>
<dbReference type="GO" id="GO:0046872">
    <property type="term" value="F:metal ion binding"/>
    <property type="evidence" value="ECO:0007669"/>
    <property type="project" value="InterPro"/>
</dbReference>
<evidence type="ECO:0000256" key="1">
    <source>
        <dbReference type="SAM" id="MobiDB-lite"/>
    </source>
</evidence>
<feature type="region of interest" description="Disordered" evidence="1">
    <location>
        <begin position="61"/>
        <end position="81"/>
    </location>
</feature>
<gene>
    <name evidence="3" type="ORF">H1R19_05875</name>
</gene>
<sequence>MPTDTTQARLIAAAADHMLAMTDSIPDTDLDRPTPCRGMNLAALLAHVDGLSQGLTAAARKDFGPLTSTPPDPAQNPQSQLPTEWRDELHRHVHDLAESWADAAAWEGMTQAGGVELPAEIMGMVALSELVLHGWDVARAADTAFDIPDEILQAVFDFHHPPQPQVDRDRIFGPVVEVPDDAPLVDRLAGLAGRDPRWPHGPSGI</sequence>
<protein>
    <submittedName>
        <fullName evidence="3">TIGR03086 family protein</fullName>
    </submittedName>
</protein>
<dbReference type="EMBL" id="CP059491">
    <property type="protein sequence ID" value="QMT02669.1"/>
    <property type="molecule type" value="Genomic_DNA"/>
</dbReference>
<dbReference type="Proteomes" id="UP000515663">
    <property type="component" value="Chromosome"/>
</dbReference>
<keyword evidence="4" id="KW-1185">Reference proteome</keyword>
<dbReference type="InterPro" id="IPR017520">
    <property type="entry name" value="CHP03086"/>
</dbReference>
<dbReference type="SUPFAM" id="SSF109854">
    <property type="entry name" value="DinB/YfiT-like putative metalloenzymes"/>
    <property type="match status" value="1"/>
</dbReference>
<evidence type="ECO:0000259" key="2">
    <source>
        <dbReference type="Pfam" id="PF11716"/>
    </source>
</evidence>
<dbReference type="Gene3D" id="1.20.120.450">
    <property type="entry name" value="dinb family like domain"/>
    <property type="match status" value="1"/>
</dbReference>
<feature type="domain" description="Mycothiol-dependent maleylpyruvate isomerase metal-binding" evidence="2">
    <location>
        <begin position="12"/>
        <end position="138"/>
    </location>
</feature>
<dbReference type="NCBIfam" id="TIGR03086">
    <property type="entry name" value="TIGR03086 family metal-binding protein"/>
    <property type="match status" value="1"/>
</dbReference>
<dbReference type="RefSeq" id="WP_219850853.1">
    <property type="nucleotide sequence ID" value="NZ_CP059491.1"/>
</dbReference>
<dbReference type="InterPro" id="IPR024344">
    <property type="entry name" value="MDMPI_metal-binding"/>
</dbReference>
<dbReference type="AlphaFoldDB" id="A0A7D7QZ44"/>